<accession>A0ACB5TRT6</accession>
<protein>
    <submittedName>
        <fullName evidence="1">Unnamed protein product</fullName>
    </submittedName>
</protein>
<evidence type="ECO:0000313" key="2">
    <source>
        <dbReference type="Proteomes" id="UP001165101"/>
    </source>
</evidence>
<name>A0ACB5TRT6_CANBO</name>
<reference evidence="1" key="1">
    <citation type="submission" date="2023-04" db="EMBL/GenBank/DDBJ databases">
        <title>Candida boidinii NBRC 1967.</title>
        <authorList>
            <person name="Ichikawa N."/>
            <person name="Sato H."/>
            <person name="Tonouchi N."/>
        </authorList>
    </citation>
    <scope>NUCLEOTIDE SEQUENCE</scope>
    <source>
        <strain evidence="1">NBRC 1967</strain>
    </source>
</reference>
<proteinExistence type="predicted"/>
<gene>
    <name evidence="1" type="ORF">Cboi01_000330100</name>
</gene>
<organism evidence="1 2">
    <name type="scientific">Candida boidinii</name>
    <name type="common">Yeast</name>
    <dbReference type="NCBI Taxonomy" id="5477"/>
    <lineage>
        <taxon>Eukaryota</taxon>
        <taxon>Fungi</taxon>
        <taxon>Dikarya</taxon>
        <taxon>Ascomycota</taxon>
        <taxon>Saccharomycotina</taxon>
        <taxon>Pichiomycetes</taxon>
        <taxon>Pichiales</taxon>
        <taxon>Pichiaceae</taxon>
        <taxon>Ogataea</taxon>
        <taxon>Ogataea/Candida clade</taxon>
    </lineage>
</organism>
<evidence type="ECO:0000313" key="1">
    <source>
        <dbReference type="EMBL" id="GME93872.1"/>
    </source>
</evidence>
<dbReference type="EMBL" id="BSXV01001766">
    <property type="protein sequence ID" value="GME93872.1"/>
    <property type="molecule type" value="Genomic_DNA"/>
</dbReference>
<keyword evidence="2" id="KW-1185">Reference proteome</keyword>
<sequence>MDHQQAEKVSSNGYDESKIDNNKDNTEFNKQAISTTPEFTEFSFDDDDEYQLHLGFTPSPRKSDTTKPFTLAPPIQGRLFETSLKRDISMNSGLGINFDDFELPSTPKAQQNMHMQENQLNTRYSMLSTTSPSHQNKHISDDLFPKHLDAEDVTSIVTLERCRSVKSIRSVSGQSALDEMVSNPNLNSIVTPDGMTVVRSPVSSSFRRSVSNATSKRNSVLKSPRRSSQNQNYNRNSMDSSTSMPVSVLDAYDNKENSNNQFSKASNTLSPFDGERKEKTIKTLAPPSNYSNSKLAPPPTLKTLAPLSSNTLAPSVAKVPDIAITDNDDDISDLLAMITFDDTLDSVNANFSAFDETKREESIRNLAALSKKIEETPMYNRNPEFAAQQRRIQELEEILRTQQEDHIRKLREEEEMLKQRQEQEERLLKQMKEQEIQLQMLRKQQEDQDRKQREIQEQLALAHKKQMQQKYSEPSPVDSQRSFQSPAFNDEDDEDYYEEQSQKSDRYQKSQSYSSQSSRRNSRISQKYPQQQYHQQQPQQYQQQYQQSVQQNRQYQPQHQYEQQIYNSYRYQNQEPPRQEYHQYQHHQSHYAQNRYDRFDNEDIDSLNSNDEDIRDNFNRAPVFNNGAPSHAESGYYQDQNGYYDDENDNDYEDIEEEDNFETESSVSRPVSMSFKGLKGPSFNSSLKATTKSAILGSLAHSTGSHTSIYLPNEESESSLAPSPALSSDAEFPQAQQEQKQQERQSGATPRYERFNNNRSSNRNSMMINTESTQTKKKALTKKKTHHSKNSSSGSLSSISKLNVFNRSATSLSSQNKQQAQTPERRSVKFSSRILLYDTYDPEDYDRKPDVATCNQLTPQLAQQIKDELNDFKAEMTIHEDSRCYTHFF</sequence>
<dbReference type="Proteomes" id="UP001165101">
    <property type="component" value="Unassembled WGS sequence"/>
</dbReference>
<comment type="caution">
    <text evidence="1">The sequence shown here is derived from an EMBL/GenBank/DDBJ whole genome shotgun (WGS) entry which is preliminary data.</text>
</comment>